<reference evidence="4 5" key="1">
    <citation type="submission" date="2022-05" db="EMBL/GenBank/DDBJ databases">
        <authorList>
            <consortium name="Genoscope - CEA"/>
            <person name="William W."/>
        </authorList>
    </citation>
    <scope>NUCLEOTIDE SEQUENCE [LARGE SCALE GENOMIC DNA]</scope>
</reference>
<proteinExistence type="predicted"/>
<comment type="caution">
    <text evidence="4">The sequence shown here is derived from an EMBL/GenBank/DDBJ whole genome shotgun (WGS) entry which is preliminary data.</text>
</comment>
<dbReference type="Proteomes" id="UP001159405">
    <property type="component" value="Unassembled WGS sequence"/>
</dbReference>
<feature type="non-terminal residue" evidence="4">
    <location>
        <position position="142"/>
    </location>
</feature>
<evidence type="ECO:0000313" key="5">
    <source>
        <dbReference type="Proteomes" id="UP001159405"/>
    </source>
</evidence>
<keyword evidence="2" id="KW-0964">Secreted</keyword>
<evidence type="ECO:0000256" key="1">
    <source>
        <dbReference type="ARBA" id="ARBA00004613"/>
    </source>
</evidence>
<name>A0ABN8QAZ6_9CNID</name>
<evidence type="ECO:0000313" key="4">
    <source>
        <dbReference type="EMBL" id="CAH3160424.1"/>
    </source>
</evidence>
<dbReference type="PANTHER" id="PTHR11475">
    <property type="entry name" value="OXIDASE/PEROXIDASE"/>
    <property type="match status" value="1"/>
</dbReference>
<gene>
    <name evidence="4" type="ORF">PLOB_00004168</name>
</gene>
<dbReference type="InterPro" id="IPR010255">
    <property type="entry name" value="Haem_peroxidase_sf"/>
</dbReference>
<keyword evidence="3" id="KW-0325">Glycoprotein</keyword>
<dbReference type="Gene3D" id="1.10.640.10">
    <property type="entry name" value="Haem peroxidase domain superfamily, animal type"/>
    <property type="match status" value="1"/>
</dbReference>
<comment type="subcellular location">
    <subcellularLocation>
        <location evidence="1">Secreted</location>
    </subcellularLocation>
</comment>
<evidence type="ECO:0000256" key="3">
    <source>
        <dbReference type="ARBA" id="ARBA00023180"/>
    </source>
</evidence>
<protein>
    <submittedName>
        <fullName evidence="4">Uncharacterized protein</fullName>
    </submittedName>
</protein>
<accession>A0ABN8QAZ6</accession>
<dbReference type="PRINTS" id="PR00457">
    <property type="entry name" value="ANPEROXIDASE"/>
</dbReference>
<organism evidence="4 5">
    <name type="scientific">Porites lobata</name>
    <dbReference type="NCBI Taxonomy" id="104759"/>
    <lineage>
        <taxon>Eukaryota</taxon>
        <taxon>Metazoa</taxon>
        <taxon>Cnidaria</taxon>
        <taxon>Anthozoa</taxon>
        <taxon>Hexacorallia</taxon>
        <taxon>Scleractinia</taxon>
        <taxon>Fungiina</taxon>
        <taxon>Poritidae</taxon>
        <taxon>Porites</taxon>
    </lineage>
</organism>
<keyword evidence="5" id="KW-1185">Reference proteome</keyword>
<evidence type="ECO:0000256" key="2">
    <source>
        <dbReference type="ARBA" id="ARBA00022525"/>
    </source>
</evidence>
<sequence length="142" mass="16249">MLVKKLSVDLPIQKKNLAFLLAMLESMKIKLLWRCTLCGFASTTVLQQTLNCSVPTRMTRLFQEARKIVIAELQHITYNEWLPVLFPSKELRKQFGVLLKPKGKFFTGYDPEVNVQCTNVFSTSALRMGHSLIRAVFDLRSA</sequence>
<dbReference type="SUPFAM" id="SSF48113">
    <property type="entry name" value="Heme-dependent peroxidases"/>
    <property type="match status" value="1"/>
</dbReference>
<dbReference type="EMBL" id="CALNXK010000116">
    <property type="protein sequence ID" value="CAH3160424.1"/>
    <property type="molecule type" value="Genomic_DNA"/>
</dbReference>
<dbReference type="InterPro" id="IPR019791">
    <property type="entry name" value="Haem_peroxidase_animal"/>
</dbReference>
<dbReference type="Pfam" id="PF03098">
    <property type="entry name" value="An_peroxidase"/>
    <property type="match status" value="1"/>
</dbReference>
<dbReference type="InterPro" id="IPR037120">
    <property type="entry name" value="Haem_peroxidase_sf_animal"/>
</dbReference>
<dbReference type="PANTHER" id="PTHR11475:SF4">
    <property type="entry name" value="CHORION PEROXIDASE"/>
    <property type="match status" value="1"/>
</dbReference>
<dbReference type="PROSITE" id="PS50292">
    <property type="entry name" value="PEROXIDASE_3"/>
    <property type="match status" value="1"/>
</dbReference>